<dbReference type="PANTHER" id="PTHR34351">
    <property type="entry name" value="SLR1927 PROTEIN-RELATED"/>
    <property type="match status" value="1"/>
</dbReference>
<feature type="transmembrane region" description="Helical" evidence="1">
    <location>
        <begin position="7"/>
        <end position="28"/>
    </location>
</feature>
<feature type="transmembrane region" description="Helical" evidence="1">
    <location>
        <begin position="34"/>
        <end position="55"/>
    </location>
</feature>
<protein>
    <submittedName>
        <fullName evidence="2">DUF58 domain-containing protein</fullName>
    </submittedName>
</protein>
<sequence>MRTYKEFSFITSPHVLVALILILIPLNWLNFNLIVLLLSTFIGGVFISNCYLKVVQKKISWEFKKHSNSSSIDEVVGCYLEVINESNFPVNVEVRLETEHENSLVFVHRDELKSASSIQKINLKLPSNSSETIRIDLKGNSRGNHSWSNIEILIKDLLRLNTTRIVFEEDMPEFKVIPRILNHKSFDLQSLLQGDKSTIHSFFLDEMNIIGTKDYENESFRHIHWLATAKENKIVAKKYQKVHGHRYSIFLNLVGKGHFHLRKDMEELIEYTVSVCTYLVKEGCKVELWINYINNQNELLEIQSVTGIVLIKRLLATLSLLDPSGRFLSTNHFFEQAFSLKADKSLALVIGTPPDPTARYQWIQL</sequence>
<proteinExistence type="predicted"/>
<organism evidence="2 3">
    <name type="scientific">Rossellomorea vietnamensis</name>
    <dbReference type="NCBI Taxonomy" id="218284"/>
    <lineage>
        <taxon>Bacteria</taxon>
        <taxon>Bacillati</taxon>
        <taxon>Bacillota</taxon>
        <taxon>Bacilli</taxon>
        <taxon>Bacillales</taxon>
        <taxon>Bacillaceae</taxon>
        <taxon>Rossellomorea</taxon>
    </lineage>
</organism>
<reference evidence="2 3" key="1">
    <citation type="submission" date="2019-06" db="EMBL/GenBank/DDBJ databases">
        <title>An operon consisting of a P-type ATPase gene and a transcriptional regular gene given the different cadmium resistance in Bacillus vietamensis 151-6 and Bacillus marisflavi 151-25.</title>
        <authorList>
            <person name="Yu X."/>
        </authorList>
    </citation>
    <scope>NUCLEOTIDE SEQUENCE [LARGE SCALE GENOMIC DNA]</scope>
    <source>
        <strain evidence="2 3">151-6</strain>
    </source>
</reference>
<dbReference type="AlphaFoldDB" id="A0A6I6UKT2"/>
<dbReference type="Proteomes" id="UP000465062">
    <property type="component" value="Chromosome"/>
</dbReference>
<gene>
    <name evidence="2" type="ORF">FHE72_17605</name>
</gene>
<dbReference type="EMBL" id="CP047394">
    <property type="protein sequence ID" value="QHE62638.1"/>
    <property type="molecule type" value="Genomic_DNA"/>
</dbReference>
<keyword evidence="1" id="KW-0472">Membrane</keyword>
<dbReference type="RefSeq" id="WP_079533329.1">
    <property type="nucleotide sequence ID" value="NZ_CP047394.1"/>
</dbReference>
<accession>A0A6I6UKT2</accession>
<evidence type="ECO:0000313" key="2">
    <source>
        <dbReference type="EMBL" id="QHE62638.1"/>
    </source>
</evidence>
<dbReference type="PANTHER" id="PTHR34351:SF2">
    <property type="entry name" value="DUF58 DOMAIN-CONTAINING PROTEIN"/>
    <property type="match status" value="1"/>
</dbReference>
<evidence type="ECO:0000256" key="1">
    <source>
        <dbReference type="SAM" id="Phobius"/>
    </source>
</evidence>
<evidence type="ECO:0000313" key="3">
    <source>
        <dbReference type="Proteomes" id="UP000465062"/>
    </source>
</evidence>
<keyword evidence="1" id="KW-1133">Transmembrane helix</keyword>
<name>A0A6I6UKT2_9BACI</name>
<keyword evidence="1" id="KW-0812">Transmembrane</keyword>
<dbReference type="KEGG" id="bvq:FHE72_17605"/>